<sequence>MRALIFIIFGLLRAIPIRFDERSECYSTCEIYFPEEWLPYCMEHYCVDEWEALNENKDIHTTSSTQTTSTTTWSTALTATFTSPFYHYNSSNDPSYNSYGSYNSYNYNDIAEYEDYESYDYNESSDYYNWYDYTSIYGGSDNYEWRDSDDWYEYYDLYEWDSDLSDWVVVSTTLDTPASPITTTILAETTSDLYTASYTLDSNAQCGISSSLLLEIPEDPGSALISIKDPPSGIQMIEVGNVIINGKDVSDPTLFPWMAALRTNSGFHYCGGAVISQWWVLTAAHCEFEKTASVVVTGTLARSNGAGETITRASAVFNHPKADLTPYGTWQYDLSLINLKTALMFSDYIQPICLPSHGQNYVGQACHLAGWGRTDSNPAEYTEELQQATMRGDKNFLDSHPIIIIVDSFCGAYQPLLDYDESFCAGFHQDNSGCNGDSGSPLVCRQEDSFVVAGITSWASGACHGEEPTGYANVAAHVNWIHQVMSDK</sequence>
<dbReference type="SMART" id="SM00020">
    <property type="entry name" value="Tryp_SPc"/>
    <property type="match status" value="1"/>
</dbReference>
<proteinExistence type="predicted"/>
<dbReference type="CDD" id="cd00190">
    <property type="entry name" value="Tryp_SPc"/>
    <property type="match status" value="1"/>
</dbReference>
<dbReference type="GO" id="GO:0006508">
    <property type="term" value="P:proteolysis"/>
    <property type="evidence" value="ECO:0007669"/>
    <property type="project" value="UniProtKB-KW"/>
</dbReference>
<name>E4XNK8_OIKDI</name>
<keyword evidence="4" id="KW-0378">Hydrolase</keyword>
<gene>
    <name evidence="6" type="ORF">GSOID_T00016606001</name>
</gene>
<dbReference type="EMBL" id="FN653085">
    <property type="protein sequence ID" value="CBY11446.1"/>
    <property type="molecule type" value="Genomic_DNA"/>
</dbReference>
<dbReference type="PANTHER" id="PTHR24252:SF7">
    <property type="entry name" value="HYALIN"/>
    <property type="match status" value="1"/>
</dbReference>
<evidence type="ECO:0000256" key="3">
    <source>
        <dbReference type="ARBA" id="ARBA00023157"/>
    </source>
</evidence>
<dbReference type="Gene3D" id="2.40.10.10">
    <property type="entry name" value="Trypsin-like serine proteases"/>
    <property type="match status" value="1"/>
</dbReference>
<dbReference type="InterPro" id="IPR009003">
    <property type="entry name" value="Peptidase_S1_PA"/>
</dbReference>
<evidence type="ECO:0000256" key="4">
    <source>
        <dbReference type="RuleBase" id="RU363034"/>
    </source>
</evidence>
<dbReference type="PRINTS" id="PR00722">
    <property type="entry name" value="CHYMOTRYPSIN"/>
</dbReference>
<keyword evidence="7" id="KW-1185">Reference proteome</keyword>
<keyword evidence="1 4" id="KW-0645">Protease</keyword>
<dbReference type="InterPro" id="IPR018114">
    <property type="entry name" value="TRYPSIN_HIS"/>
</dbReference>
<organism evidence="6">
    <name type="scientific">Oikopleura dioica</name>
    <name type="common">Tunicate</name>
    <dbReference type="NCBI Taxonomy" id="34765"/>
    <lineage>
        <taxon>Eukaryota</taxon>
        <taxon>Metazoa</taxon>
        <taxon>Chordata</taxon>
        <taxon>Tunicata</taxon>
        <taxon>Appendicularia</taxon>
        <taxon>Copelata</taxon>
        <taxon>Oikopleuridae</taxon>
        <taxon>Oikopleura</taxon>
    </lineage>
</organism>
<reference evidence="6" key="1">
    <citation type="journal article" date="2010" name="Science">
        <title>Plasticity of animal genome architecture unmasked by rapid evolution of a pelagic tunicate.</title>
        <authorList>
            <person name="Denoeud F."/>
            <person name="Henriet S."/>
            <person name="Mungpakdee S."/>
            <person name="Aury J.M."/>
            <person name="Da Silva C."/>
            <person name="Brinkmann H."/>
            <person name="Mikhaleva J."/>
            <person name="Olsen L.C."/>
            <person name="Jubin C."/>
            <person name="Canestro C."/>
            <person name="Bouquet J.M."/>
            <person name="Danks G."/>
            <person name="Poulain J."/>
            <person name="Campsteijn C."/>
            <person name="Adamski M."/>
            <person name="Cross I."/>
            <person name="Yadetie F."/>
            <person name="Muffato M."/>
            <person name="Louis A."/>
            <person name="Butcher S."/>
            <person name="Tsagkogeorga G."/>
            <person name="Konrad A."/>
            <person name="Singh S."/>
            <person name="Jensen M.F."/>
            <person name="Cong E.H."/>
            <person name="Eikeseth-Otteraa H."/>
            <person name="Noel B."/>
            <person name="Anthouard V."/>
            <person name="Porcel B.M."/>
            <person name="Kachouri-Lafond R."/>
            <person name="Nishino A."/>
            <person name="Ugolini M."/>
            <person name="Chourrout P."/>
            <person name="Nishida H."/>
            <person name="Aasland R."/>
            <person name="Huzurbazar S."/>
            <person name="Westhof E."/>
            <person name="Delsuc F."/>
            <person name="Lehrach H."/>
            <person name="Reinhardt R."/>
            <person name="Weissenbach J."/>
            <person name="Roy S.W."/>
            <person name="Artiguenave F."/>
            <person name="Postlethwait J.H."/>
            <person name="Manak J.R."/>
            <person name="Thompson E.M."/>
            <person name="Jaillon O."/>
            <person name="Du Pasquier L."/>
            <person name="Boudinot P."/>
            <person name="Liberles D.A."/>
            <person name="Volff J.N."/>
            <person name="Philippe H."/>
            <person name="Lenhard B."/>
            <person name="Roest Crollius H."/>
            <person name="Wincker P."/>
            <person name="Chourrout D."/>
        </authorList>
    </citation>
    <scope>NUCLEOTIDE SEQUENCE [LARGE SCALE GENOMIC DNA]</scope>
</reference>
<dbReference type="OrthoDB" id="5918597at2759"/>
<evidence type="ECO:0000259" key="5">
    <source>
        <dbReference type="PROSITE" id="PS50240"/>
    </source>
</evidence>
<dbReference type="AlphaFoldDB" id="E4XNK8"/>
<feature type="domain" description="Peptidase S1" evidence="5">
    <location>
        <begin position="243"/>
        <end position="486"/>
    </location>
</feature>
<dbReference type="SUPFAM" id="SSF50494">
    <property type="entry name" value="Trypsin-like serine proteases"/>
    <property type="match status" value="1"/>
</dbReference>
<dbReference type="PROSITE" id="PS00135">
    <property type="entry name" value="TRYPSIN_SER"/>
    <property type="match status" value="1"/>
</dbReference>
<evidence type="ECO:0000256" key="1">
    <source>
        <dbReference type="ARBA" id="ARBA00022670"/>
    </source>
</evidence>
<dbReference type="FunFam" id="2.40.10.10:FF:000068">
    <property type="entry name" value="transmembrane protease serine 2"/>
    <property type="match status" value="1"/>
</dbReference>
<evidence type="ECO:0000256" key="2">
    <source>
        <dbReference type="ARBA" id="ARBA00022825"/>
    </source>
</evidence>
<dbReference type="InParanoid" id="E4XNK8"/>
<dbReference type="PROSITE" id="PS50240">
    <property type="entry name" value="TRYPSIN_DOM"/>
    <property type="match status" value="1"/>
</dbReference>
<dbReference type="InterPro" id="IPR033116">
    <property type="entry name" value="TRYPSIN_SER"/>
</dbReference>
<dbReference type="InterPro" id="IPR043504">
    <property type="entry name" value="Peptidase_S1_PA_chymotrypsin"/>
</dbReference>
<keyword evidence="3" id="KW-1015">Disulfide bond</keyword>
<evidence type="ECO:0000313" key="7">
    <source>
        <dbReference type="Proteomes" id="UP000001307"/>
    </source>
</evidence>
<dbReference type="Pfam" id="PF00089">
    <property type="entry name" value="Trypsin"/>
    <property type="match status" value="1"/>
</dbReference>
<dbReference type="InterPro" id="IPR001314">
    <property type="entry name" value="Peptidase_S1A"/>
</dbReference>
<dbReference type="PROSITE" id="PS00134">
    <property type="entry name" value="TRYPSIN_HIS"/>
    <property type="match status" value="1"/>
</dbReference>
<dbReference type="GO" id="GO:0004252">
    <property type="term" value="F:serine-type endopeptidase activity"/>
    <property type="evidence" value="ECO:0007669"/>
    <property type="project" value="InterPro"/>
</dbReference>
<dbReference type="PANTHER" id="PTHR24252">
    <property type="entry name" value="ACROSIN-RELATED"/>
    <property type="match status" value="1"/>
</dbReference>
<keyword evidence="2 4" id="KW-0720">Serine protease</keyword>
<dbReference type="InterPro" id="IPR001254">
    <property type="entry name" value="Trypsin_dom"/>
</dbReference>
<evidence type="ECO:0000313" key="6">
    <source>
        <dbReference type="EMBL" id="CBY11446.1"/>
    </source>
</evidence>
<accession>E4XNK8</accession>
<protein>
    <recommendedName>
        <fullName evidence="5">Peptidase S1 domain-containing protein</fullName>
    </recommendedName>
</protein>
<dbReference type="Proteomes" id="UP000001307">
    <property type="component" value="Unassembled WGS sequence"/>
</dbReference>